<keyword evidence="2" id="KW-1185">Reference proteome</keyword>
<gene>
    <name evidence="1" type="ORF">CINC_LOCUS4715</name>
</gene>
<sequence length="207" mass="22927">MVSCIDAENLCSLGIDAFFSFMARCCVINSLTSSSNLDFLSVSLLLDIRKPFFLTIERILSKLLANFESSPTSSFLFLSSSLLKLLSSKARKRLSTIKLPITSAGKNMKKQLSAPVSCSARIQSHRGSIHSPHRIRNIIINEWKKSLKFHLGTGSGSNLSGVYDFENNCMPITANMYITITNTNVKLPRAPIVDIIILNNTFIVVHD</sequence>
<dbReference type="EMBL" id="LR824021">
    <property type="protein sequence ID" value="CAH0590137.1"/>
    <property type="molecule type" value="Genomic_DNA"/>
</dbReference>
<protein>
    <submittedName>
        <fullName evidence="1">Uncharacterized protein</fullName>
    </submittedName>
</protein>
<dbReference type="AlphaFoldDB" id="A0A9P0BTE5"/>
<name>A0A9P0BTE5_CHRIL</name>
<proteinExistence type="predicted"/>
<evidence type="ECO:0000313" key="1">
    <source>
        <dbReference type="EMBL" id="CAH0590137.1"/>
    </source>
</evidence>
<evidence type="ECO:0000313" key="2">
    <source>
        <dbReference type="Proteomes" id="UP001154114"/>
    </source>
</evidence>
<reference evidence="1" key="1">
    <citation type="submission" date="2021-12" db="EMBL/GenBank/DDBJ databases">
        <authorList>
            <person name="King R."/>
        </authorList>
    </citation>
    <scope>NUCLEOTIDE SEQUENCE</scope>
</reference>
<accession>A0A9P0BTE5</accession>
<organism evidence="1 2">
    <name type="scientific">Chrysodeixis includens</name>
    <name type="common">Soybean looper</name>
    <name type="synonym">Pseudoplusia includens</name>
    <dbReference type="NCBI Taxonomy" id="689277"/>
    <lineage>
        <taxon>Eukaryota</taxon>
        <taxon>Metazoa</taxon>
        <taxon>Ecdysozoa</taxon>
        <taxon>Arthropoda</taxon>
        <taxon>Hexapoda</taxon>
        <taxon>Insecta</taxon>
        <taxon>Pterygota</taxon>
        <taxon>Neoptera</taxon>
        <taxon>Endopterygota</taxon>
        <taxon>Lepidoptera</taxon>
        <taxon>Glossata</taxon>
        <taxon>Ditrysia</taxon>
        <taxon>Noctuoidea</taxon>
        <taxon>Noctuidae</taxon>
        <taxon>Plusiinae</taxon>
        <taxon>Chrysodeixis</taxon>
    </lineage>
</organism>
<dbReference type="Proteomes" id="UP001154114">
    <property type="component" value="Chromosome 18"/>
</dbReference>